<proteinExistence type="predicted"/>
<dbReference type="OrthoDB" id="5360374at2759"/>
<evidence type="ECO:0000313" key="2">
    <source>
        <dbReference type="Proteomes" id="UP000557566"/>
    </source>
</evidence>
<protein>
    <recommendedName>
        <fullName evidence="3">AMP-dependent synthetase/ligase</fullName>
    </recommendedName>
</protein>
<accession>A0A8H4V5R9</accession>
<dbReference type="Proteomes" id="UP000557566">
    <property type="component" value="Unassembled WGS sequence"/>
</dbReference>
<dbReference type="SUPFAM" id="SSF56801">
    <property type="entry name" value="Acetyl-CoA synthetase-like"/>
    <property type="match status" value="1"/>
</dbReference>
<dbReference type="PANTHER" id="PTHR43845:SF1">
    <property type="entry name" value="BLR5969 PROTEIN"/>
    <property type="match status" value="1"/>
</dbReference>
<dbReference type="AlphaFoldDB" id="A0A8H4V5R9"/>
<gene>
    <name evidence="1" type="ORF">G6O67_005284</name>
</gene>
<evidence type="ECO:0008006" key="3">
    <source>
        <dbReference type="Google" id="ProtNLM"/>
    </source>
</evidence>
<dbReference type="PANTHER" id="PTHR43845">
    <property type="entry name" value="BLR5969 PROTEIN"/>
    <property type="match status" value="1"/>
</dbReference>
<dbReference type="EMBL" id="JAAVMX010000005">
    <property type="protein sequence ID" value="KAF4508968.1"/>
    <property type="molecule type" value="Genomic_DNA"/>
</dbReference>
<organism evidence="1 2">
    <name type="scientific">Ophiocordyceps sinensis</name>
    <dbReference type="NCBI Taxonomy" id="72228"/>
    <lineage>
        <taxon>Eukaryota</taxon>
        <taxon>Fungi</taxon>
        <taxon>Dikarya</taxon>
        <taxon>Ascomycota</taxon>
        <taxon>Pezizomycotina</taxon>
        <taxon>Sordariomycetes</taxon>
        <taxon>Hypocreomycetidae</taxon>
        <taxon>Hypocreales</taxon>
        <taxon>Ophiocordycipitaceae</taxon>
        <taxon>Ophiocordyceps</taxon>
    </lineage>
</organism>
<sequence>MIAQSIQELVALARKNAAYYRDVYKDVPDHVSDLEGLPVTDLDEYWRLALEDAANVLTAPFIDGTPLRSGGSTNVPKTCHVTRGEMKLLGRLTGNAWVAAGLVVSGDRIVNLYSFGGMYGGFQLANKAIEEAPVPVVHLPLSSTHPLDQVLQEIEAFQATALISPVFHVTRLASQISQSGGRPAPSIRMILYSGESLSPSVAASWRAAFPNAVIHPCLYSSCDSSGLAVLPHATRDPEEWRIDMATDAVYAVVQEASIIELLDDNRAVIREPGVPGHVFVTSLIRKLQPVIRYPLGDMASWVDYDARTFRFLGRGSLAVKLVGTWLPMMVLKEMLAEVLGTDVVGRLQCITRYEGLQTVLLFRMALERPGNEDVVREQVDGRLRAMSASWAKARDAGGIAPLRFEWVGIDGLVFLQRSGKLKEVIDERV</sequence>
<comment type="caution">
    <text evidence="1">The sequence shown here is derived from an EMBL/GenBank/DDBJ whole genome shotgun (WGS) entry which is preliminary data.</text>
</comment>
<keyword evidence="2" id="KW-1185">Reference proteome</keyword>
<name>A0A8H4V5R9_9HYPO</name>
<reference evidence="1 2" key="1">
    <citation type="journal article" date="2020" name="Genome Biol. Evol.">
        <title>A new high-quality draft genome assembly of the Chinese cordyceps Ophiocordyceps sinensis.</title>
        <authorList>
            <person name="Shu R."/>
            <person name="Zhang J."/>
            <person name="Meng Q."/>
            <person name="Zhang H."/>
            <person name="Zhou G."/>
            <person name="Li M."/>
            <person name="Wu P."/>
            <person name="Zhao Y."/>
            <person name="Chen C."/>
            <person name="Qin Q."/>
        </authorList>
    </citation>
    <scope>NUCLEOTIDE SEQUENCE [LARGE SCALE GENOMIC DNA]</scope>
    <source>
        <strain evidence="1 2">IOZ07</strain>
    </source>
</reference>
<dbReference type="Gene3D" id="3.40.50.12780">
    <property type="entry name" value="N-terminal domain of ligase-like"/>
    <property type="match status" value="1"/>
</dbReference>
<dbReference type="InterPro" id="IPR042099">
    <property type="entry name" value="ANL_N_sf"/>
</dbReference>
<evidence type="ECO:0000313" key="1">
    <source>
        <dbReference type="EMBL" id="KAF4508968.1"/>
    </source>
</evidence>